<dbReference type="PROSITE" id="PS50943">
    <property type="entry name" value="HTH_CROC1"/>
    <property type="match status" value="1"/>
</dbReference>
<dbReference type="CDD" id="cd00093">
    <property type="entry name" value="HTH_XRE"/>
    <property type="match status" value="1"/>
</dbReference>
<accession>A0ABR5VEP7</accession>
<dbReference type="Pfam" id="PF15943">
    <property type="entry name" value="YdaS_toxin"/>
    <property type="match status" value="1"/>
</dbReference>
<dbReference type="EMBL" id="LSYU01000064">
    <property type="protein sequence ID" value="KXX64200.1"/>
    <property type="molecule type" value="Genomic_DNA"/>
</dbReference>
<keyword evidence="3" id="KW-1185">Reference proteome</keyword>
<feature type="domain" description="HTH cro/C1-type" evidence="1">
    <location>
        <begin position="13"/>
        <end position="34"/>
    </location>
</feature>
<protein>
    <recommendedName>
        <fullName evidence="1">HTH cro/C1-type domain-containing protein</fullName>
    </recommendedName>
</protein>
<dbReference type="InterPro" id="IPR001387">
    <property type="entry name" value="Cro/C1-type_HTH"/>
</dbReference>
<sequence length="76" mass="8559">MNAITKAIHIVGLSQLAKECGVTYQAVRKWERGRPPAERCRTIVRVVNERKPGALSLSDLRPDLWPAHEDEPREAA</sequence>
<dbReference type="InterPro" id="IPR031856">
    <property type="entry name" value="YdaS_toxin-like"/>
</dbReference>
<dbReference type="SUPFAM" id="SSF47413">
    <property type="entry name" value="lambda repressor-like DNA-binding domains"/>
    <property type="match status" value="1"/>
</dbReference>
<comment type="caution">
    <text evidence="2">The sequence shown here is derived from an EMBL/GenBank/DDBJ whole genome shotgun (WGS) entry which is preliminary data.</text>
</comment>
<proteinExistence type="predicted"/>
<dbReference type="InterPro" id="IPR010982">
    <property type="entry name" value="Lambda_DNA-bd_dom_sf"/>
</dbReference>
<dbReference type="Gene3D" id="1.10.260.40">
    <property type="entry name" value="lambda repressor-like DNA-binding domains"/>
    <property type="match status" value="1"/>
</dbReference>
<evidence type="ECO:0000313" key="3">
    <source>
        <dbReference type="Proteomes" id="UP000075766"/>
    </source>
</evidence>
<organism evidence="2 3">
    <name type="scientific">Marichromatium gracile</name>
    <name type="common">Chromatium gracile</name>
    <dbReference type="NCBI Taxonomy" id="1048"/>
    <lineage>
        <taxon>Bacteria</taxon>
        <taxon>Pseudomonadati</taxon>
        <taxon>Pseudomonadota</taxon>
        <taxon>Gammaproteobacteria</taxon>
        <taxon>Chromatiales</taxon>
        <taxon>Chromatiaceae</taxon>
        <taxon>Marichromatium</taxon>
    </lineage>
</organism>
<evidence type="ECO:0000313" key="2">
    <source>
        <dbReference type="EMBL" id="KXX64200.1"/>
    </source>
</evidence>
<name>A0ABR5VEP7_MARGR</name>
<reference evidence="2 3" key="1">
    <citation type="submission" date="2016-02" db="EMBL/GenBank/DDBJ databases">
        <title>Genome sequence of Marichromatium gracile YL-28, a purple sulfur bacterium.</title>
        <authorList>
            <person name="Zhao C."/>
            <person name="Hong X."/>
            <person name="Chen S."/>
            <person name="Yang S."/>
        </authorList>
    </citation>
    <scope>NUCLEOTIDE SEQUENCE [LARGE SCALE GENOMIC DNA]</scope>
    <source>
        <strain evidence="2 3">YL28</strain>
    </source>
</reference>
<gene>
    <name evidence="2" type="ORF">AY586_14730</name>
</gene>
<dbReference type="RefSeq" id="WP_062275936.1">
    <property type="nucleotide sequence ID" value="NZ_LSYU01000064.1"/>
</dbReference>
<dbReference type="Proteomes" id="UP000075766">
    <property type="component" value="Unassembled WGS sequence"/>
</dbReference>
<evidence type="ECO:0000259" key="1">
    <source>
        <dbReference type="PROSITE" id="PS50943"/>
    </source>
</evidence>